<dbReference type="SUPFAM" id="SSF48403">
    <property type="entry name" value="Ankyrin repeat"/>
    <property type="match status" value="1"/>
</dbReference>
<dbReference type="InterPro" id="IPR002110">
    <property type="entry name" value="Ankyrin_rpt"/>
</dbReference>
<dbReference type="InterPro" id="IPR036770">
    <property type="entry name" value="Ankyrin_rpt-contain_sf"/>
</dbReference>
<dbReference type="Gene3D" id="1.25.40.20">
    <property type="entry name" value="Ankyrin repeat-containing domain"/>
    <property type="match status" value="1"/>
</dbReference>
<reference evidence="2 3" key="1">
    <citation type="submission" date="2020-05" db="EMBL/GenBank/DDBJ databases">
        <title>Identification and distribution of gene clusters putatively required for synthesis of sphingolipid metabolism inhibitors in phylogenetically diverse species of the filamentous fungus Fusarium.</title>
        <authorList>
            <person name="Kim H.-S."/>
            <person name="Busman M."/>
            <person name="Brown D.W."/>
            <person name="Divon H."/>
            <person name="Uhlig S."/>
            <person name="Proctor R.H."/>
        </authorList>
    </citation>
    <scope>NUCLEOTIDE SEQUENCE [LARGE SCALE GENOMIC DNA]</scope>
    <source>
        <strain evidence="2 3">NRRL 25196</strain>
    </source>
</reference>
<dbReference type="Proteomes" id="UP000574317">
    <property type="component" value="Unassembled WGS sequence"/>
</dbReference>
<dbReference type="InterPro" id="IPR031348">
    <property type="entry name" value="PigL_N"/>
</dbReference>
<organism evidence="2 3">
    <name type="scientific">Fusarium napiforme</name>
    <dbReference type="NCBI Taxonomy" id="42672"/>
    <lineage>
        <taxon>Eukaryota</taxon>
        <taxon>Fungi</taxon>
        <taxon>Dikarya</taxon>
        <taxon>Ascomycota</taxon>
        <taxon>Pezizomycotina</taxon>
        <taxon>Sordariomycetes</taxon>
        <taxon>Hypocreomycetidae</taxon>
        <taxon>Hypocreales</taxon>
        <taxon>Nectriaceae</taxon>
        <taxon>Fusarium</taxon>
        <taxon>Fusarium fujikuroi species complex</taxon>
    </lineage>
</organism>
<dbReference type="AlphaFoldDB" id="A0A8H5NIA4"/>
<gene>
    <name evidence="2" type="ORF">FNAPI_670</name>
</gene>
<feature type="domain" description="Azaphilone pigments biosynthesis cluster protein L N-terminal" evidence="1">
    <location>
        <begin position="1"/>
        <end position="144"/>
    </location>
</feature>
<protein>
    <recommendedName>
        <fullName evidence="1">Azaphilone pigments biosynthesis cluster protein L N-terminal domain-containing protein</fullName>
    </recommendedName>
</protein>
<comment type="caution">
    <text evidence="2">The sequence shown here is derived from an EMBL/GenBank/DDBJ whole genome shotgun (WGS) entry which is preliminary data.</text>
</comment>
<keyword evidence="3" id="KW-1185">Reference proteome</keyword>
<evidence type="ECO:0000313" key="3">
    <source>
        <dbReference type="Proteomes" id="UP000574317"/>
    </source>
</evidence>
<proteinExistence type="predicted"/>
<name>A0A8H5NIA4_9HYPO</name>
<dbReference type="EMBL" id="JAAOAO010000024">
    <property type="protein sequence ID" value="KAF5567427.1"/>
    <property type="molecule type" value="Genomic_DNA"/>
</dbReference>
<dbReference type="Pfam" id="PF17111">
    <property type="entry name" value="PigL_N"/>
    <property type="match status" value="1"/>
</dbReference>
<evidence type="ECO:0000313" key="2">
    <source>
        <dbReference type="EMBL" id="KAF5567427.1"/>
    </source>
</evidence>
<evidence type="ECO:0000259" key="1">
    <source>
        <dbReference type="Pfam" id="PF17111"/>
    </source>
</evidence>
<sequence>MEPVGATASILTFVTVAFSATKSIYGALSAIKDGPEILSSINNEVYQLQSILQRILQVVSSTARPADRSKLEQIVKKCRDDLLGFEAKLRQLDVSGADGRRGQLWRKFKICFEEKDLDRIRHVIGRHAQLLTLYLGTMQDQQTSLIATQSKEILAHVQKLQQSSPTATQSTEILAGIQQLQHTSPTATQLNEVLVSLQQLQQDMAVLQVSSASSFSTSSQTKIGSSGISPRVVELDDENSPTSPHTVLNDTIARLMWLLEKKPCTIEFDDAQEIFDDLERLLQSVGDGMHSIKTGEEDEDKDADVSKEMKLFTSLIFSAQSLRVNQTGEPMNSFDATQPRVGILQQRKRKRMDTGDNVLTVTTTNRRKQPLPVAPNSPGREVCGWAFLANLTVRSKTKKKMITVSVHRGQLLFERFTSMLPRVIVCQILPNDSDVFQVASQGSVQDLMRLIVQKKASLHDHDENGWSLLHHAVGNLPMLRFLIEEGLDVDEVAQEKNQIPQNRNKQTYYLS</sequence>
<dbReference type="SMART" id="SM00248">
    <property type="entry name" value="ANK"/>
    <property type="match status" value="2"/>
</dbReference>
<accession>A0A8H5NIA4</accession>